<dbReference type="AlphaFoldDB" id="A0A814S1P7"/>
<organism evidence="8 9">
    <name type="scientific">Adineta steineri</name>
    <dbReference type="NCBI Taxonomy" id="433720"/>
    <lineage>
        <taxon>Eukaryota</taxon>
        <taxon>Metazoa</taxon>
        <taxon>Spiralia</taxon>
        <taxon>Gnathifera</taxon>
        <taxon>Rotifera</taxon>
        <taxon>Eurotatoria</taxon>
        <taxon>Bdelloidea</taxon>
        <taxon>Adinetida</taxon>
        <taxon>Adinetidae</taxon>
        <taxon>Adineta</taxon>
    </lineage>
</organism>
<dbReference type="EMBL" id="CAJNOE010000310">
    <property type="protein sequence ID" value="CAF1139299.1"/>
    <property type="molecule type" value="Genomic_DNA"/>
</dbReference>
<evidence type="ECO:0000313" key="8">
    <source>
        <dbReference type="EMBL" id="CAF1139299.1"/>
    </source>
</evidence>
<dbReference type="SUPFAM" id="SSF56112">
    <property type="entry name" value="Protein kinase-like (PK-like)"/>
    <property type="match status" value="1"/>
</dbReference>
<evidence type="ECO:0000256" key="4">
    <source>
        <dbReference type="ARBA" id="ARBA00022741"/>
    </source>
</evidence>
<dbReference type="FunFam" id="1.10.287.3700:FF:000001">
    <property type="entry name" value="PAN2-PAN3 deadenylation complex subunit PAN3"/>
    <property type="match status" value="1"/>
</dbReference>
<protein>
    <recommendedName>
        <fullName evidence="7">Pan3 C-terminal knob domain-containing protein</fullName>
    </recommendedName>
</protein>
<evidence type="ECO:0000256" key="2">
    <source>
        <dbReference type="ARBA" id="ARBA00022490"/>
    </source>
</evidence>
<dbReference type="InterPro" id="IPR041332">
    <property type="entry name" value="Pan3_CK"/>
</dbReference>
<dbReference type="PANTHER" id="PTHR12272">
    <property type="entry name" value="DEADENYLATION COMPLEX SUBUNIT PAN3"/>
    <property type="match status" value="1"/>
</dbReference>
<accession>A0A814S1P7</accession>
<dbReference type="Gene3D" id="1.10.510.10">
    <property type="entry name" value="Transferase(Phosphotransferase) domain 1"/>
    <property type="match status" value="1"/>
</dbReference>
<dbReference type="GO" id="GO:0006397">
    <property type="term" value="P:mRNA processing"/>
    <property type="evidence" value="ECO:0007669"/>
    <property type="project" value="UniProtKB-KW"/>
</dbReference>
<dbReference type="InterPro" id="IPR030844">
    <property type="entry name" value="PAN3"/>
</dbReference>
<evidence type="ECO:0000256" key="6">
    <source>
        <dbReference type="ARBA" id="ARBA00023054"/>
    </source>
</evidence>
<keyword evidence="3" id="KW-0507">mRNA processing</keyword>
<gene>
    <name evidence="8" type="ORF">IZO911_LOCUS25134</name>
</gene>
<evidence type="ECO:0000259" key="7">
    <source>
        <dbReference type="Pfam" id="PF18101"/>
    </source>
</evidence>
<keyword evidence="2" id="KW-0963">Cytoplasm</keyword>
<reference evidence="8" key="1">
    <citation type="submission" date="2021-02" db="EMBL/GenBank/DDBJ databases">
        <authorList>
            <person name="Nowell W R."/>
        </authorList>
    </citation>
    <scope>NUCLEOTIDE SEQUENCE</scope>
</reference>
<proteinExistence type="predicted"/>
<dbReference type="GO" id="GO:0005524">
    <property type="term" value="F:ATP binding"/>
    <property type="evidence" value="ECO:0007669"/>
    <property type="project" value="UniProtKB-KW"/>
</dbReference>
<evidence type="ECO:0000256" key="3">
    <source>
        <dbReference type="ARBA" id="ARBA00022664"/>
    </source>
</evidence>
<keyword evidence="4" id="KW-0547">Nucleotide-binding</keyword>
<comment type="caution">
    <text evidence="8">The sequence shown here is derived from an EMBL/GenBank/DDBJ whole genome shotgun (WGS) entry which is preliminary data.</text>
</comment>
<dbReference type="PANTHER" id="PTHR12272:SF11">
    <property type="entry name" value="PAN2-PAN3 DEADENYLATION COMPLEX SUBUNIT PAN3"/>
    <property type="match status" value="1"/>
</dbReference>
<feature type="domain" description="Pan3 C-terminal knob" evidence="7">
    <location>
        <begin position="328"/>
        <end position="465"/>
    </location>
</feature>
<dbReference type="GO" id="GO:0000932">
    <property type="term" value="C:P-body"/>
    <property type="evidence" value="ECO:0007669"/>
    <property type="project" value="TreeGrafter"/>
</dbReference>
<dbReference type="InterPro" id="IPR011009">
    <property type="entry name" value="Kinase-like_dom_sf"/>
</dbReference>
<dbReference type="GO" id="GO:0031251">
    <property type="term" value="C:PAN complex"/>
    <property type="evidence" value="ECO:0007669"/>
    <property type="project" value="InterPro"/>
</dbReference>
<dbReference type="Gene3D" id="1.10.287.3700">
    <property type="match status" value="1"/>
</dbReference>
<evidence type="ECO:0000256" key="1">
    <source>
        <dbReference type="ARBA" id="ARBA00004496"/>
    </source>
</evidence>
<sequence length="474" mass="54302">MNSSDRIIPLPCLPTYSARRPVRSRSDAVDTVKPYNPIILANWHKASHNHVSHYHGCVHSPFINNEIEHVQTSPKQYDSYKPTFYPRIEYNLTDTFDRIRPLSVPVHTTRTSQKWSRFLDEFPDRFNIRYPEPDNENHFYVQNRPGRYPCQTNQDPITSYGGLVGPIQPVTNTFRQFEPHQMSARPAWIPYGSTPPESLIWEYVVQISSFIRTLHAASLACRCLHLSRLLVDGDSKTGRAKSRIWLSGVGIADILDGPMNGTIHAHIQSDLQDFGRLILMLACNSIVGAQKEHLQTSLEIVQRSYSHDLKNLILHFLVPSNTIKPKSINECMPMIGARFYAHIDNLHVRGDILENELAKELDCGRLFRLICKLNTVLERPEHSMNQAWSETGDRYILKLFRDFIFHSIGFEGEPIVDMAHVVQCLNKFDAGSHDKICLTSRDEQNVMIVSYSELHQAFERAFTELMNYGVTGSS</sequence>
<dbReference type="Gene3D" id="1.20.5.5160">
    <property type="match status" value="1"/>
</dbReference>
<dbReference type="Pfam" id="PF18101">
    <property type="entry name" value="Pan3_CK"/>
    <property type="match status" value="1"/>
</dbReference>
<keyword evidence="6" id="KW-0175">Coiled coil</keyword>
<dbReference type="GO" id="GO:0000289">
    <property type="term" value="P:nuclear-transcribed mRNA poly(A) tail shortening"/>
    <property type="evidence" value="ECO:0007669"/>
    <property type="project" value="InterPro"/>
</dbReference>
<evidence type="ECO:0000313" key="9">
    <source>
        <dbReference type="Proteomes" id="UP000663860"/>
    </source>
</evidence>
<dbReference type="Proteomes" id="UP000663860">
    <property type="component" value="Unassembled WGS sequence"/>
</dbReference>
<comment type="subcellular location">
    <subcellularLocation>
        <location evidence="1">Cytoplasm</location>
    </subcellularLocation>
</comment>
<name>A0A814S1P7_9BILA</name>
<keyword evidence="5" id="KW-0067">ATP-binding</keyword>
<evidence type="ECO:0000256" key="5">
    <source>
        <dbReference type="ARBA" id="ARBA00022840"/>
    </source>
</evidence>
<dbReference type="GO" id="GO:0008143">
    <property type="term" value="F:poly(A) binding"/>
    <property type="evidence" value="ECO:0007669"/>
    <property type="project" value="TreeGrafter"/>
</dbReference>